<dbReference type="OrthoDB" id="1933717at2759"/>
<accession>A0A2I2GEL5</accession>
<reference evidence="1 2" key="1">
    <citation type="submission" date="2016-12" db="EMBL/GenBank/DDBJ databases">
        <title>The genomes of Aspergillus section Nigri reveals drivers in fungal speciation.</title>
        <authorList>
            <consortium name="DOE Joint Genome Institute"/>
            <person name="Vesth T.C."/>
            <person name="Nybo J."/>
            <person name="Theobald S."/>
            <person name="Brandl J."/>
            <person name="Frisvad J.C."/>
            <person name="Nielsen K.F."/>
            <person name="Lyhne E.K."/>
            <person name="Kogle M.E."/>
            <person name="Kuo A."/>
            <person name="Riley R."/>
            <person name="Clum A."/>
            <person name="Nolan M."/>
            <person name="Lipzen A."/>
            <person name="Salamov A."/>
            <person name="Henrissat B."/>
            <person name="Wiebenga A."/>
            <person name="De Vries R.P."/>
            <person name="Grigoriev I.V."/>
            <person name="Mortensen U.H."/>
            <person name="Andersen M.R."/>
            <person name="Baker S.E."/>
        </authorList>
    </citation>
    <scope>NUCLEOTIDE SEQUENCE [LARGE SCALE GENOMIC DNA]</scope>
    <source>
        <strain evidence="1 2">IBT 23096</strain>
    </source>
</reference>
<dbReference type="Proteomes" id="UP000234275">
    <property type="component" value="Unassembled WGS sequence"/>
</dbReference>
<dbReference type="GO" id="GO:0016616">
    <property type="term" value="F:oxidoreductase activity, acting on the CH-OH group of donors, NAD or NADP as acceptor"/>
    <property type="evidence" value="ECO:0007669"/>
    <property type="project" value="TreeGrafter"/>
</dbReference>
<gene>
    <name evidence="1" type="ORF">P170DRAFT_474879</name>
</gene>
<evidence type="ECO:0000313" key="1">
    <source>
        <dbReference type="EMBL" id="PLB51336.1"/>
    </source>
</evidence>
<dbReference type="VEuPathDB" id="FungiDB:P170DRAFT_474879"/>
<dbReference type="InterPro" id="IPR002347">
    <property type="entry name" value="SDR_fam"/>
</dbReference>
<dbReference type="GeneID" id="36560891"/>
<dbReference type="PANTHER" id="PTHR45458:SF3">
    <property type="entry name" value="CHAIN DEHYDROGENASE (ATSC), PUTATIVE-RELATED"/>
    <property type="match status" value="1"/>
</dbReference>
<dbReference type="InterPro" id="IPR036291">
    <property type="entry name" value="NAD(P)-bd_dom_sf"/>
</dbReference>
<evidence type="ECO:0000313" key="2">
    <source>
        <dbReference type="Proteomes" id="UP000234275"/>
    </source>
</evidence>
<dbReference type="Pfam" id="PF00106">
    <property type="entry name" value="adh_short"/>
    <property type="match status" value="1"/>
</dbReference>
<dbReference type="InterPro" id="IPR052184">
    <property type="entry name" value="SDR_enzymes"/>
</dbReference>
<dbReference type="RefSeq" id="XP_024706638.1">
    <property type="nucleotide sequence ID" value="XM_024853193.1"/>
</dbReference>
<comment type="caution">
    <text evidence="1">The sequence shown here is derived from an EMBL/GenBank/DDBJ whole genome shotgun (WGS) entry which is preliminary data.</text>
</comment>
<dbReference type="SUPFAM" id="SSF51735">
    <property type="entry name" value="NAD(P)-binding Rossmann-fold domains"/>
    <property type="match status" value="1"/>
</dbReference>
<dbReference type="STRING" id="1392250.A0A2I2GEL5"/>
<keyword evidence="2" id="KW-1185">Reference proteome</keyword>
<organism evidence="1 2">
    <name type="scientific">Aspergillus steynii IBT 23096</name>
    <dbReference type="NCBI Taxonomy" id="1392250"/>
    <lineage>
        <taxon>Eukaryota</taxon>
        <taxon>Fungi</taxon>
        <taxon>Dikarya</taxon>
        <taxon>Ascomycota</taxon>
        <taxon>Pezizomycotina</taxon>
        <taxon>Eurotiomycetes</taxon>
        <taxon>Eurotiomycetidae</taxon>
        <taxon>Eurotiales</taxon>
        <taxon>Aspergillaceae</taxon>
        <taxon>Aspergillus</taxon>
        <taxon>Aspergillus subgen. Circumdati</taxon>
    </lineage>
</organism>
<name>A0A2I2GEL5_9EURO</name>
<dbReference type="EMBL" id="MSFO01000003">
    <property type="protein sequence ID" value="PLB51336.1"/>
    <property type="molecule type" value="Genomic_DNA"/>
</dbReference>
<protein>
    <submittedName>
        <fullName evidence="1">Short chain dehydrogenase/reductase</fullName>
    </submittedName>
</protein>
<dbReference type="AlphaFoldDB" id="A0A2I2GEL5"/>
<proteinExistence type="predicted"/>
<sequence length="255" mass="27559">MAQRIVLITGANSGVGYATSNVFAGASSKFHIIMACRSLDNANAAKSEIEQQSTTKNTLSTIRLDVTDHQSIRDAASIVQEQFGRLDVLINNAGVSGLSELEDTARRMRLCYETNVVGPAIVSETFRPLLLKSPNPYSIYVTSGVGSLTLAADPNSKTYRGPAKGEAYRSSKSALNMVALQEWVEVQDQGHALKIFMMCPGFVRSNLRGRSEEARSGWGMAGDAEVPGRTALSIAEGERDADVGRFVHKDGVFPW</sequence>
<dbReference type="PANTHER" id="PTHR45458">
    <property type="entry name" value="SHORT-CHAIN DEHYDROGENASE/REDUCTASE SDR"/>
    <property type="match status" value="1"/>
</dbReference>
<dbReference type="PRINTS" id="PR00081">
    <property type="entry name" value="GDHRDH"/>
</dbReference>
<dbReference type="Gene3D" id="3.40.50.720">
    <property type="entry name" value="NAD(P)-binding Rossmann-like Domain"/>
    <property type="match status" value="1"/>
</dbReference>